<keyword evidence="4" id="KW-0812">Transmembrane</keyword>
<comment type="similarity">
    <text evidence="2">Belongs to the RLP family.</text>
</comment>
<keyword evidence="7" id="KW-1133">Transmembrane helix</keyword>
<organism evidence="10 11">
    <name type="scientific">Theobroma cacao</name>
    <name type="common">Cacao</name>
    <name type="synonym">Cocoa</name>
    <dbReference type="NCBI Taxonomy" id="3641"/>
    <lineage>
        <taxon>Eukaryota</taxon>
        <taxon>Viridiplantae</taxon>
        <taxon>Streptophyta</taxon>
        <taxon>Embryophyta</taxon>
        <taxon>Tracheophyta</taxon>
        <taxon>Spermatophyta</taxon>
        <taxon>Magnoliopsida</taxon>
        <taxon>eudicotyledons</taxon>
        <taxon>Gunneridae</taxon>
        <taxon>Pentapetalae</taxon>
        <taxon>rosids</taxon>
        <taxon>malvids</taxon>
        <taxon>Malvales</taxon>
        <taxon>Malvaceae</taxon>
        <taxon>Byttnerioideae</taxon>
        <taxon>Theobroma</taxon>
    </lineage>
</organism>
<evidence type="ECO:0000256" key="4">
    <source>
        <dbReference type="ARBA" id="ARBA00022692"/>
    </source>
</evidence>
<dbReference type="InterPro" id="IPR001611">
    <property type="entry name" value="Leu-rich_rpt"/>
</dbReference>
<evidence type="ECO:0000313" key="10">
    <source>
        <dbReference type="EMBL" id="EOY16994.1"/>
    </source>
</evidence>
<protein>
    <submittedName>
        <fullName evidence="10">Serine-threonine protein kinase</fullName>
    </submittedName>
</protein>
<dbReference type="InterPro" id="IPR032675">
    <property type="entry name" value="LRR_dom_sf"/>
</dbReference>
<gene>
    <name evidence="10" type="ORF">TCM_036095</name>
</gene>
<dbReference type="HOGENOM" id="CLU_000288_18_22_1"/>
<dbReference type="PANTHER" id="PTHR48054">
    <property type="entry name" value="RECEPTOR KINASE-LIKE PROTEIN XA21"/>
    <property type="match status" value="1"/>
</dbReference>
<keyword evidence="10" id="KW-0418">Kinase</keyword>
<dbReference type="GO" id="GO:0016301">
    <property type="term" value="F:kinase activity"/>
    <property type="evidence" value="ECO:0007669"/>
    <property type="project" value="UniProtKB-KW"/>
</dbReference>
<keyword evidence="9" id="KW-0325">Glycoprotein</keyword>
<keyword evidence="11" id="KW-1185">Reference proteome</keyword>
<dbReference type="EMBL" id="CM001886">
    <property type="protein sequence ID" value="EOY16994.1"/>
    <property type="molecule type" value="Genomic_DNA"/>
</dbReference>
<dbReference type="SUPFAM" id="SSF52047">
    <property type="entry name" value="RNI-like"/>
    <property type="match status" value="1"/>
</dbReference>
<dbReference type="OMA" id="RISRMIP"/>
<sequence length="289" mass="32518">MLKSHLSSNYFHGYLPKGAGLSIDVFNGDIPLWFGALHKVKYFILNNNTFIGTIPPTLANMSNLEILDLGHNLIQGKIPFEIGEIGDFRKLKMFHVGYNQLFGSIPSSFFNIYSLQLISLTKTTLSSSKLPCMSLDSNLEVLYLGGNYLNGNIPHCISNASKLKILKLNQNSFSRLIPITLGDLMELSFFIGKLRNLSVLDISFNPLNGILPTFISNFSTSLQEFHVMVCKIKGTILMEIGSLSNIRVLQLAQNEFRGSIPRSIENLIRLEEIYFYKNSLEGKILHFIF</sequence>
<dbReference type="Pfam" id="PF00560">
    <property type="entry name" value="LRR_1"/>
    <property type="match status" value="5"/>
</dbReference>
<accession>A0A061FR33</accession>
<reference evidence="10 11" key="1">
    <citation type="journal article" date="2013" name="Genome Biol.">
        <title>The genome sequence of the most widely cultivated cacao type and its use to identify candidate genes regulating pod color.</title>
        <authorList>
            <person name="Motamayor J.C."/>
            <person name="Mockaitis K."/>
            <person name="Schmutz J."/>
            <person name="Haiminen N."/>
            <person name="Iii D.L."/>
            <person name="Cornejo O."/>
            <person name="Findley S.D."/>
            <person name="Zheng P."/>
            <person name="Utro F."/>
            <person name="Royaert S."/>
            <person name="Saski C."/>
            <person name="Jenkins J."/>
            <person name="Podicheti R."/>
            <person name="Zhao M."/>
            <person name="Scheffler B.E."/>
            <person name="Stack J.C."/>
            <person name="Feltus F.A."/>
            <person name="Mustiga G.M."/>
            <person name="Amores F."/>
            <person name="Phillips W."/>
            <person name="Marelli J.P."/>
            <person name="May G.D."/>
            <person name="Shapiro H."/>
            <person name="Ma J."/>
            <person name="Bustamante C.D."/>
            <person name="Schnell R.J."/>
            <person name="Main D."/>
            <person name="Gilbert D."/>
            <person name="Parida L."/>
            <person name="Kuhn D.N."/>
        </authorList>
    </citation>
    <scope>NUCLEOTIDE SEQUENCE [LARGE SCALE GENOMIC DNA]</scope>
    <source>
        <strain evidence="11">cv. Matina 1-6</strain>
    </source>
</reference>
<dbReference type="PANTHER" id="PTHR48054:SF77">
    <property type="entry name" value="RECEPTOR KINASE-LIKE PROTEIN XA21"/>
    <property type="match status" value="1"/>
</dbReference>
<dbReference type="AlphaFoldDB" id="A0A061FR33"/>
<evidence type="ECO:0000313" key="11">
    <source>
        <dbReference type="Proteomes" id="UP000026915"/>
    </source>
</evidence>
<dbReference type="Gene3D" id="3.80.10.10">
    <property type="entry name" value="Ribonuclease Inhibitor"/>
    <property type="match status" value="3"/>
</dbReference>
<keyword evidence="6" id="KW-0677">Repeat</keyword>
<dbReference type="STRING" id="3641.A0A061FR33"/>
<keyword evidence="3" id="KW-0433">Leucine-rich repeat</keyword>
<evidence type="ECO:0000256" key="6">
    <source>
        <dbReference type="ARBA" id="ARBA00022737"/>
    </source>
</evidence>
<keyword evidence="8" id="KW-0472">Membrane</keyword>
<evidence type="ECO:0000256" key="2">
    <source>
        <dbReference type="ARBA" id="ARBA00009592"/>
    </source>
</evidence>
<dbReference type="InParanoid" id="A0A061FR33"/>
<dbReference type="InterPro" id="IPR052592">
    <property type="entry name" value="LRR-RLK"/>
</dbReference>
<evidence type="ECO:0000256" key="8">
    <source>
        <dbReference type="ARBA" id="ARBA00023136"/>
    </source>
</evidence>
<evidence type="ECO:0000256" key="1">
    <source>
        <dbReference type="ARBA" id="ARBA00004479"/>
    </source>
</evidence>
<keyword evidence="10" id="KW-0808">Transferase</keyword>
<evidence type="ECO:0000256" key="9">
    <source>
        <dbReference type="ARBA" id="ARBA00023180"/>
    </source>
</evidence>
<dbReference type="GO" id="GO:0016020">
    <property type="term" value="C:membrane"/>
    <property type="evidence" value="ECO:0007669"/>
    <property type="project" value="UniProtKB-SubCell"/>
</dbReference>
<name>A0A061FR33_THECC</name>
<dbReference type="eggNOG" id="ENOG502QPYS">
    <property type="taxonomic scope" value="Eukaryota"/>
</dbReference>
<evidence type="ECO:0000256" key="3">
    <source>
        <dbReference type="ARBA" id="ARBA00022614"/>
    </source>
</evidence>
<dbReference type="Gramene" id="EOY16994">
    <property type="protein sequence ID" value="EOY16994"/>
    <property type="gene ID" value="TCM_036095"/>
</dbReference>
<dbReference type="FunFam" id="3.80.10.10:FF:000041">
    <property type="entry name" value="LRR receptor-like serine/threonine-protein kinase ERECTA"/>
    <property type="match status" value="1"/>
</dbReference>
<proteinExistence type="inferred from homology"/>
<comment type="subcellular location">
    <subcellularLocation>
        <location evidence="1">Membrane</location>
        <topology evidence="1">Single-pass type I membrane protein</topology>
    </subcellularLocation>
</comment>
<evidence type="ECO:0000256" key="7">
    <source>
        <dbReference type="ARBA" id="ARBA00022989"/>
    </source>
</evidence>
<dbReference type="Proteomes" id="UP000026915">
    <property type="component" value="Chromosome 8"/>
</dbReference>
<evidence type="ECO:0000256" key="5">
    <source>
        <dbReference type="ARBA" id="ARBA00022729"/>
    </source>
</evidence>
<keyword evidence="5" id="KW-0732">Signal</keyword>